<evidence type="ECO:0000313" key="1">
    <source>
        <dbReference type="EMBL" id="MFC6023667.1"/>
    </source>
</evidence>
<keyword evidence="2" id="KW-1185">Reference proteome</keyword>
<organism evidence="1 2">
    <name type="scientific">Plantactinospora solaniradicis</name>
    <dbReference type="NCBI Taxonomy" id="1723736"/>
    <lineage>
        <taxon>Bacteria</taxon>
        <taxon>Bacillati</taxon>
        <taxon>Actinomycetota</taxon>
        <taxon>Actinomycetes</taxon>
        <taxon>Micromonosporales</taxon>
        <taxon>Micromonosporaceae</taxon>
        <taxon>Plantactinospora</taxon>
    </lineage>
</organism>
<reference evidence="2" key="1">
    <citation type="journal article" date="2019" name="Int. J. Syst. Evol. Microbiol.">
        <title>The Global Catalogue of Microorganisms (GCM) 10K type strain sequencing project: providing services to taxonomists for standard genome sequencing and annotation.</title>
        <authorList>
            <consortium name="The Broad Institute Genomics Platform"/>
            <consortium name="The Broad Institute Genome Sequencing Center for Infectious Disease"/>
            <person name="Wu L."/>
            <person name="Ma J."/>
        </authorList>
    </citation>
    <scope>NUCLEOTIDE SEQUENCE [LARGE SCALE GENOMIC DNA]</scope>
    <source>
        <strain evidence="2">ZS-35-S2</strain>
    </source>
</reference>
<dbReference type="EMBL" id="JBHSPR010000101">
    <property type="protein sequence ID" value="MFC6023667.1"/>
    <property type="molecule type" value="Genomic_DNA"/>
</dbReference>
<accession>A0ABW1KRK6</accession>
<comment type="caution">
    <text evidence="1">The sequence shown here is derived from an EMBL/GenBank/DDBJ whole genome shotgun (WGS) entry which is preliminary data.</text>
</comment>
<dbReference type="PROSITE" id="PS51257">
    <property type="entry name" value="PROKAR_LIPOPROTEIN"/>
    <property type="match status" value="1"/>
</dbReference>
<gene>
    <name evidence="1" type="ORF">ACFP2T_46880</name>
</gene>
<dbReference type="Proteomes" id="UP001596203">
    <property type="component" value="Unassembled WGS sequence"/>
</dbReference>
<name>A0ABW1KRK6_9ACTN</name>
<evidence type="ECO:0000313" key="2">
    <source>
        <dbReference type="Proteomes" id="UP001596203"/>
    </source>
</evidence>
<dbReference type="RefSeq" id="WP_377434272.1">
    <property type="nucleotide sequence ID" value="NZ_JBHSPR010000101.1"/>
</dbReference>
<proteinExistence type="predicted"/>
<protein>
    <submittedName>
        <fullName evidence="1">Uncharacterized protein</fullName>
    </submittedName>
</protein>
<sequence length="80" mass="7391">MTGNESRGGFAGDPIAALTVAGSAGCCGNPAQTTNIALPDPADSTGRTCCGTPAEPAEANSCCAPAAGAEAVGSGTGCCG</sequence>